<dbReference type="Pfam" id="PF04509">
    <property type="entry name" value="CheC"/>
    <property type="match status" value="2"/>
</dbReference>
<evidence type="ECO:0000313" key="8">
    <source>
        <dbReference type="EMBL" id="ABO49622.1"/>
    </source>
</evidence>
<dbReference type="RefSeq" id="WP_011877448.1">
    <property type="nucleotide sequence ID" value="NC_009253.1"/>
</dbReference>
<evidence type="ECO:0000313" key="9">
    <source>
        <dbReference type="Proteomes" id="UP000001556"/>
    </source>
</evidence>
<dbReference type="InterPro" id="IPR001543">
    <property type="entry name" value="FliN-like_C"/>
</dbReference>
<dbReference type="SUPFAM" id="SSF103039">
    <property type="entry name" value="CheC-like"/>
    <property type="match status" value="1"/>
</dbReference>
<evidence type="ECO:0000256" key="2">
    <source>
        <dbReference type="ARBA" id="ARBA00022475"/>
    </source>
</evidence>
<evidence type="ECO:0000256" key="5">
    <source>
        <dbReference type="ARBA" id="ARBA00023136"/>
    </source>
</evidence>
<feature type="domain" description="CheC-like protein" evidence="7">
    <location>
        <begin position="132"/>
        <end position="167"/>
    </location>
</feature>
<keyword evidence="3" id="KW-0145">Chemotaxis</keyword>
<evidence type="ECO:0000256" key="1">
    <source>
        <dbReference type="ARBA" id="ARBA00004202"/>
    </source>
</evidence>
<dbReference type="InterPro" id="IPR028976">
    <property type="entry name" value="CheC-like_sf"/>
</dbReference>
<feature type="domain" description="Flagellar motor switch protein FliN-like C-terminal" evidence="6">
    <location>
        <begin position="262"/>
        <end position="327"/>
    </location>
</feature>
<dbReference type="GO" id="GO:0016787">
    <property type="term" value="F:hydrolase activity"/>
    <property type="evidence" value="ECO:0007669"/>
    <property type="project" value="InterPro"/>
</dbReference>
<evidence type="ECO:0000256" key="4">
    <source>
        <dbReference type="ARBA" id="ARBA00022779"/>
    </source>
</evidence>
<dbReference type="GO" id="GO:0005886">
    <property type="term" value="C:plasma membrane"/>
    <property type="evidence" value="ECO:0007669"/>
    <property type="project" value="UniProtKB-SubCell"/>
</dbReference>
<accession>A4J3G9</accession>
<keyword evidence="9" id="KW-1185">Reference proteome</keyword>
<evidence type="ECO:0000259" key="7">
    <source>
        <dbReference type="Pfam" id="PF04509"/>
    </source>
</evidence>
<keyword evidence="5" id="KW-0472">Membrane</keyword>
<gene>
    <name evidence="8" type="ordered locus">Dred_1087</name>
</gene>
<dbReference type="PANTHER" id="PTHR43484:SF1">
    <property type="entry name" value="FLAGELLAR MOTOR SWITCH PROTEIN FLIN"/>
    <property type="match status" value="1"/>
</dbReference>
<dbReference type="STRING" id="349161.Dred_1087"/>
<dbReference type="EMBL" id="CP000612">
    <property type="protein sequence ID" value="ABO49622.1"/>
    <property type="molecule type" value="Genomic_DNA"/>
</dbReference>
<name>A4J3G9_DESRM</name>
<dbReference type="InterPro" id="IPR036429">
    <property type="entry name" value="SpoA-like_sf"/>
</dbReference>
<protein>
    <submittedName>
        <fullName evidence="8">CheC, inhibitor of MCP methylation</fullName>
    </submittedName>
</protein>
<dbReference type="InterPro" id="IPR007597">
    <property type="entry name" value="CheC"/>
</dbReference>
<dbReference type="Pfam" id="PF01052">
    <property type="entry name" value="FliMN_C"/>
    <property type="match status" value="1"/>
</dbReference>
<dbReference type="eggNOG" id="COG1776">
    <property type="taxonomic scope" value="Bacteria"/>
</dbReference>
<dbReference type="NCBIfam" id="NF005995">
    <property type="entry name" value="PRK08119.1"/>
    <property type="match status" value="1"/>
</dbReference>
<dbReference type="Proteomes" id="UP000001556">
    <property type="component" value="Chromosome"/>
</dbReference>
<dbReference type="GO" id="GO:0006935">
    <property type="term" value="P:chemotaxis"/>
    <property type="evidence" value="ECO:0007669"/>
    <property type="project" value="UniProtKB-KW"/>
</dbReference>
<reference evidence="8 9" key="1">
    <citation type="submission" date="2007-03" db="EMBL/GenBank/DDBJ databases">
        <title>Complete sequence of Desulfotomaculum reducens MI-1.</title>
        <authorList>
            <consortium name="US DOE Joint Genome Institute"/>
            <person name="Copeland A."/>
            <person name="Lucas S."/>
            <person name="Lapidus A."/>
            <person name="Barry K."/>
            <person name="Detter J.C."/>
            <person name="Glavina del Rio T."/>
            <person name="Hammon N."/>
            <person name="Israni S."/>
            <person name="Dalin E."/>
            <person name="Tice H."/>
            <person name="Pitluck S."/>
            <person name="Sims D."/>
            <person name="Brettin T."/>
            <person name="Bruce D."/>
            <person name="Han C."/>
            <person name="Tapia R."/>
            <person name="Schmutz J."/>
            <person name="Larimer F."/>
            <person name="Land M."/>
            <person name="Hauser L."/>
            <person name="Kyrpides N."/>
            <person name="Kim E."/>
            <person name="Tebo B.M."/>
            <person name="Richardson P."/>
        </authorList>
    </citation>
    <scope>NUCLEOTIDE SEQUENCE [LARGE SCALE GENOMIC DNA]</scope>
    <source>
        <strain evidence="8 9">MI-1</strain>
    </source>
</reference>
<dbReference type="AlphaFoldDB" id="A4J3G9"/>
<keyword evidence="4" id="KW-0283">Flagellar rotation</keyword>
<feature type="domain" description="CheC-like protein" evidence="7">
    <location>
        <begin position="35"/>
        <end position="67"/>
    </location>
</feature>
<dbReference type="PANTHER" id="PTHR43484">
    <property type="match status" value="1"/>
</dbReference>
<dbReference type="SUPFAM" id="SSF101801">
    <property type="entry name" value="Surface presentation of antigens (SPOA)"/>
    <property type="match status" value="1"/>
</dbReference>
<comment type="subcellular location">
    <subcellularLocation>
        <location evidence="1">Cell membrane</location>
        <topology evidence="1">Peripheral membrane protein</topology>
    </subcellularLocation>
</comment>
<dbReference type="OrthoDB" id="9773459at2"/>
<dbReference type="Gene3D" id="2.30.330.10">
    <property type="entry name" value="SpoA-like"/>
    <property type="match status" value="1"/>
</dbReference>
<dbReference type="CDD" id="cd17907">
    <property type="entry name" value="FliY_FliN-Y"/>
    <property type="match status" value="1"/>
</dbReference>
<evidence type="ECO:0000256" key="3">
    <source>
        <dbReference type="ARBA" id="ARBA00022500"/>
    </source>
</evidence>
<proteinExistence type="predicted"/>
<evidence type="ECO:0000259" key="6">
    <source>
        <dbReference type="Pfam" id="PF01052"/>
    </source>
</evidence>
<dbReference type="HOGENOM" id="CLU_033893_0_0_9"/>
<dbReference type="Gene3D" id="3.40.1550.10">
    <property type="entry name" value="CheC-like"/>
    <property type="match status" value="1"/>
</dbReference>
<dbReference type="KEGG" id="drm:Dred_1087"/>
<dbReference type="GO" id="GO:0097588">
    <property type="term" value="P:archaeal or bacterial-type flagellum-dependent cell motility"/>
    <property type="evidence" value="ECO:0007669"/>
    <property type="project" value="UniProtKB-KW"/>
</dbReference>
<dbReference type="InterPro" id="IPR051469">
    <property type="entry name" value="FliN/MopA/SpaO"/>
</dbReference>
<keyword evidence="2" id="KW-1003">Cell membrane</keyword>
<organism evidence="8 9">
    <name type="scientific">Desulforamulus reducens (strain ATCC BAA-1160 / DSM 100696 / MI-1)</name>
    <name type="common">Desulfotomaculum reducens</name>
    <dbReference type="NCBI Taxonomy" id="349161"/>
    <lineage>
        <taxon>Bacteria</taxon>
        <taxon>Bacillati</taxon>
        <taxon>Bacillota</taxon>
        <taxon>Clostridia</taxon>
        <taxon>Eubacteriales</taxon>
        <taxon>Peptococcaceae</taxon>
        <taxon>Desulforamulus</taxon>
    </lineage>
</organism>
<sequence length="333" mass="36229">MSEKVLTQKEIDELFARYEEQPIKQEAKDLLNMQELDIIGEIGNICMGTAATTLSQLLSQRVIIGYPKIIVCQQDEVFGSFSTPYLIIEVQFKEGLNGFNVLVINEEEIAIIADIMMGGNGQVTKPVMITEMELSASTEAMNQMIGSSATAMADLFGIGIDIAPPKATMVEDLLNASHTPLPTDKPVVVARFEITIGDIIKTTFMQITNVDAARDQANYLLMKAGACDAENTEEKASDETVIQNFTQTKAPFDLPNLAGALAIPVDLEFSLGKIRCTAGDLAKLKKGDTLAIPFSSQQIKLLVGGIPVALGELQTHAEETKIKISRLYQKSIK</sequence>